<dbReference type="GeneID" id="92014515"/>
<comment type="caution">
    <text evidence="1">The sequence shown here is derived from an EMBL/GenBank/DDBJ whole genome shotgun (WGS) entry which is preliminary data.</text>
</comment>
<keyword evidence="2" id="KW-1185">Reference proteome</keyword>
<dbReference type="Proteomes" id="UP001430584">
    <property type="component" value="Unassembled WGS sequence"/>
</dbReference>
<dbReference type="RefSeq" id="XP_066628095.1">
    <property type="nucleotide sequence ID" value="XM_066781812.1"/>
</dbReference>
<evidence type="ECO:0000313" key="2">
    <source>
        <dbReference type="Proteomes" id="UP001430584"/>
    </source>
</evidence>
<reference evidence="1 2" key="1">
    <citation type="submission" date="2024-02" db="EMBL/GenBank/DDBJ databases">
        <title>De novo assembly and annotation of 12 fungi associated with fruit tree decline syndrome in Ontario, Canada.</title>
        <authorList>
            <person name="Sulman M."/>
            <person name="Ellouze W."/>
            <person name="Ilyukhin E."/>
        </authorList>
    </citation>
    <scope>NUCLEOTIDE SEQUENCE [LARGE SCALE GENOMIC DNA]</scope>
    <source>
        <strain evidence="1 2">FDS-637</strain>
    </source>
</reference>
<proteinExistence type="predicted"/>
<gene>
    <name evidence="1" type="ORF">SLS55_010430</name>
</gene>
<dbReference type="EMBL" id="JAJVCZ030000012">
    <property type="protein sequence ID" value="KAL0253451.1"/>
    <property type="molecule type" value="Genomic_DNA"/>
</dbReference>
<evidence type="ECO:0008006" key="3">
    <source>
        <dbReference type="Google" id="ProtNLM"/>
    </source>
</evidence>
<organism evidence="1 2">
    <name type="scientific">Diplodia seriata</name>
    <dbReference type="NCBI Taxonomy" id="420778"/>
    <lineage>
        <taxon>Eukaryota</taxon>
        <taxon>Fungi</taxon>
        <taxon>Dikarya</taxon>
        <taxon>Ascomycota</taxon>
        <taxon>Pezizomycotina</taxon>
        <taxon>Dothideomycetes</taxon>
        <taxon>Dothideomycetes incertae sedis</taxon>
        <taxon>Botryosphaeriales</taxon>
        <taxon>Botryosphaeriaceae</taxon>
        <taxon>Diplodia</taxon>
    </lineage>
</organism>
<evidence type="ECO:0000313" key="1">
    <source>
        <dbReference type="EMBL" id="KAL0253451.1"/>
    </source>
</evidence>
<accession>A0ABR3BYH7</accession>
<protein>
    <recommendedName>
        <fullName evidence="3">F-box domain-containing protein</fullName>
    </recommendedName>
</protein>
<sequence length="202" mass="23799">MPDLPYDIVFLILKQLKLLEAQQHVRSRRYSRRPQQPTKFSAFATLSRAWNFAAERETFQTLHVFDDNIPESLRGGPITTTRFKQMMSRDAPRRRQIPRRIVYYASTQSELDSNKAMTEQGRKANDQTDLKSVYVASDHSVYPYYDEEFQYMNLLAPTLFWPSLDEPDAAQLPNWPLLEEYYLKFAPIDPHGRWNMKNKDAS</sequence>
<name>A0ABR3BYH7_9PEZI</name>